<keyword evidence="2" id="KW-1185">Reference proteome</keyword>
<dbReference type="AlphaFoldDB" id="A0A7G7BGM1"/>
<dbReference type="SUPFAM" id="SSF50923">
    <property type="entry name" value="Hemopexin-like domain"/>
    <property type="match status" value="2"/>
</dbReference>
<dbReference type="SMART" id="SM00120">
    <property type="entry name" value="HX"/>
    <property type="match status" value="3"/>
</dbReference>
<dbReference type="KEGG" id="sfiy:F0344_07565"/>
<protein>
    <submittedName>
        <fullName evidence="1">Uncharacterized protein</fullName>
    </submittedName>
</protein>
<organism evidence="1 2">
    <name type="scientific">Streptomyces finlayi</name>
    <dbReference type="NCBI Taxonomy" id="67296"/>
    <lineage>
        <taxon>Bacteria</taxon>
        <taxon>Bacillati</taxon>
        <taxon>Actinomycetota</taxon>
        <taxon>Actinomycetes</taxon>
        <taxon>Kitasatosporales</taxon>
        <taxon>Streptomycetaceae</taxon>
        <taxon>Streptomyces</taxon>
    </lineage>
</organism>
<dbReference type="Pfam" id="PF00045">
    <property type="entry name" value="Hemopexin"/>
    <property type="match status" value="1"/>
</dbReference>
<dbReference type="Proteomes" id="UP000515307">
    <property type="component" value="Chromosome"/>
</dbReference>
<dbReference type="InterPro" id="IPR018487">
    <property type="entry name" value="Hemopexin-like_repeat"/>
</dbReference>
<proteinExistence type="predicted"/>
<dbReference type="PROSITE" id="PS51642">
    <property type="entry name" value="HEMOPEXIN_2"/>
    <property type="match status" value="3"/>
</dbReference>
<gene>
    <name evidence="1" type="ORF">F0344_07565</name>
</gene>
<evidence type="ECO:0000313" key="1">
    <source>
        <dbReference type="EMBL" id="QNE74486.1"/>
    </source>
</evidence>
<dbReference type="Gene3D" id="2.110.10.10">
    <property type="entry name" value="Hemopexin-like domain"/>
    <property type="match status" value="2"/>
</dbReference>
<evidence type="ECO:0000313" key="2">
    <source>
        <dbReference type="Proteomes" id="UP000515307"/>
    </source>
</evidence>
<name>A0A7G7BGM1_9ACTN</name>
<reference evidence="2" key="1">
    <citation type="submission" date="2019-10" db="EMBL/GenBank/DDBJ databases">
        <title>Antimicrobial potential of Antarctic Bacteria.</title>
        <authorList>
            <person name="Benaud N."/>
            <person name="Edwards R.J."/>
            <person name="Ferrari B.C."/>
        </authorList>
    </citation>
    <scope>NUCLEOTIDE SEQUENCE [LARGE SCALE GENOMIC DNA]</scope>
    <source>
        <strain evidence="2">NBSH44</strain>
    </source>
</reference>
<dbReference type="RefSeq" id="WP_185298043.1">
    <property type="nucleotide sequence ID" value="NZ_CP045702.1"/>
</dbReference>
<dbReference type="EMBL" id="CP045702">
    <property type="protein sequence ID" value="QNE74486.1"/>
    <property type="molecule type" value="Genomic_DNA"/>
</dbReference>
<accession>A0A7G7BGM1</accession>
<dbReference type="InterPro" id="IPR036375">
    <property type="entry name" value="Hemopexin-like_dom_sf"/>
</dbReference>
<sequence>MSELETTAEERLARVRATLSGTSTSRRAAHRQKGSRAQNLLGGVMLRAAERQEAGRELTELEGRLLGVLRAAVPQEEVAAFGRAWREATGKNTVDWLPATFTARSADTGYAMADLVADLAAAGPEILAQPNVHVVNVADLTAEGGSLDSEEFLAALAEYGSGATVVTGPELPSGKDVAPLRANLALDLFHCIRSTGDTFFGPDDEIYWVAASGADDHSTKTYSSPEFGSLEDNTWKSFDANATIFSGTVHQTLITDIECWERDGGDIWKDLREGLADVAETCAEACADIQEHGESQEASLAAVVAIVSALLGLLLELFTNDDDLIQDRSLAFTRPALTELALRPDARDYWNFSGSNGHYRLYIRCHLPETALVMKSIEEGWPGLVGTSFTGGIDAAVKKPGHPSDVYLFRGAEYLRYDAHGEKIVIGPKSLATGWPGLAGTAFAQGIDAATQIPGYSVQQPQPSPDLYLFRGNQYVRYVTATEKITVGPKPIATGWPGLADTAFADKIDAAAPVPGGAPHLYLFTGDQYVRYDTTQEKIVAGPKPIAEGWPGLAGSDYAGGIHAACSVPDGSSERPYHYTDIYLFLGQDYTRYSII</sequence>